<dbReference type="InterPro" id="IPR025657">
    <property type="entry name" value="RadC_JAB"/>
</dbReference>
<name>A0AAW3TNB1_9SPHN</name>
<dbReference type="AlphaFoldDB" id="A0AAW3TNB1"/>
<dbReference type="RefSeq" id="WP_244305038.1">
    <property type="nucleotide sequence ID" value="NZ_JACIDB010000001.1"/>
</dbReference>
<dbReference type="PROSITE" id="PS50249">
    <property type="entry name" value="MPN"/>
    <property type="match status" value="1"/>
</dbReference>
<accession>A0AAW3TNB1</accession>
<dbReference type="Pfam" id="PF04002">
    <property type="entry name" value="RadC"/>
    <property type="match status" value="1"/>
</dbReference>
<dbReference type="Proteomes" id="UP000528945">
    <property type="component" value="Unassembled WGS sequence"/>
</dbReference>
<dbReference type="InterPro" id="IPR037518">
    <property type="entry name" value="MPN"/>
</dbReference>
<sequence>MTTTPPFPVMAPLPASPPAPVVTGVAAAARLFAGLAEDAVERAAVLYLDPKRRLLGRIDVGGGRASVALSLRMVIAGALAHDAAALILGHGHPSGDATPSPADLAYTRALARVCAAVEVELLDHLILAGDRIISLRALGMV</sequence>
<keyword evidence="1" id="KW-0645">Protease</keyword>
<dbReference type="InterPro" id="IPR001405">
    <property type="entry name" value="UPF0758"/>
</dbReference>
<keyword evidence="2" id="KW-0479">Metal-binding</keyword>
<organism evidence="7 8">
    <name type="scientific">Sphingomonas aquatilis</name>
    <dbReference type="NCBI Taxonomy" id="93063"/>
    <lineage>
        <taxon>Bacteria</taxon>
        <taxon>Pseudomonadati</taxon>
        <taxon>Pseudomonadota</taxon>
        <taxon>Alphaproteobacteria</taxon>
        <taxon>Sphingomonadales</taxon>
        <taxon>Sphingomonadaceae</taxon>
        <taxon>Sphingomonas</taxon>
    </lineage>
</organism>
<dbReference type="Gene3D" id="3.40.140.10">
    <property type="entry name" value="Cytidine Deaminase, domain 2"/>
    <property type="match status" value="1"/>
</dbReference>
<keyword evidence="8" id="KW-1185">Reference proteome</keyword>
<evidence type="ECO:0000313" key="7">
    <source>
        <dbReference type="EMBL" id="MBB3874104.1"/>
    </source>
</evidence>
<dbReference type="EMBL" id="JACIDB010000001">
    <property type="protein sequence ID" value="MBB3874104.1"/>
    <property type="molecule type" value="Genomic_DNA"/>
</dbReference>
<comment type="caution">
    <text evidence="7">The sequence shown here is derived from an EMBL/GenBank/DDBJ whole genome shotgun (WGS) entry which is preliminary data.</text>
</comment>
<feature type="domain" description="MPN" evidence="6">
    <location>
        <begin position="20"/>
        <end position="141"/>
    </location>
</feature>
<dbReference type="PANTHER" id="PTHR30471:SF3">
    <property type="entry name" value="UPF0758 PROTEIN YEES-RELATED"/>
    <property type="match status" value="1"/>
</dbReference>
<evidence type="ECO:0000256" key="1">
    <source>
        <dbReference type="ARBA" id="ARBA00022670"/>
    </source>
</evidence>
<evidence type="ECO:0000256" key="4">
    <source>
        <dbReference type="ARBA" id="ARBA00022833"/>
    </source>
</evidence>
<evidence type="ECO:0000313" key="8">
    <source>
        <dbReference type="Proteomes" id="UP000528945"/>
    </source>
</evidence>
<protein>
    <submittedName>
        <fullName evidence="7">DNA repair protein RadC</fullName>
    </submittedName>
</protein>
<dbReference type="PANTHER" id="PTHR30471">
    <property type="entry name" value="DNA REPAIR PROTEIN RADC"/>
    <property type="match status" value="1"/>
</dbReference>
<keyword evidence="4" id="KW-0862">Zinc</keyword>
<evidence type="ECO:0000259" key="6">
    <source>
        <dbReference type="PROSITE" id="PS50249"/>
    </source>
</evidence>
<evidence type="ECO:0000256" key="5">
    <source>
        <dbReference type="ARBA" id="ARBA00023049"/>
    </source>
</evidence>
<dbReference type="GO" id="GO:0006508">
    <property type="term" value="P:proteolysis"/>
    <property type="evidence" value="ECO:0007669"/>
    <property type="project" value="UniProtKB-KW"/>
</dbReference>
<proteinExistence type="predicted"/>
<evidence type="ECO:0000256" key="2">
    <source>
        <dbReference type="ARBA" id="ARBA00022723"/>
    </source>
</evidence>
<dbReference type="GO" id="GO:0008237">
    <property type="term" value="F:metallopeptidase activity"/>
    <property type="evidence" value="ECO:0007669"/>
    <property type="project" value="UniProtKB-KW"/>
</dbReference>
<keyword evidence="3" id="KW-0378">Hydrolase</keyword>
<gene>
    <name evidence="7" type="ORF">GGR47_000320</name>
</gene>
<evidence type="ECO:0000256" key="3">
    <source>
        <dbReference type="ARBA" id="ARBA00022801"/>
    </source>
</evidence>
<keyword evidence="5" id="KW-0482">Metalloprotease</keyword>
<dbReference type="GO" id="GO:0046872">
    <property type="term" value="F:metal ion binding"/>
    <property type="evidence" value="ECO:0007669"/>
    <property type="project" value="UniProtKB-KW"/>
</dbReference>
<reference evidence="7 8" key="1">
    <citation type="submission" date="2020-08" db="EMBL/GenBank/DDBJ databases">
        <title>Genomic Encyclopedia of Type Strains, Phase IV (KMG-IV): sequencing the most valuable type-strain genomes for metagenomic binning, comparative biology and taxonomic classification.</title>
        <authorList>
            <person name="Goeker M."/>
        </authorList>
    </citation>
    <scope>NUCLEOTIDE SEQUENCE [LARGE SCALE GENOMIC DNA]</scope>
    <source>
        <strain evidence="7 8">DSM 15581</strain>
    </source>
</reference>